<evidence type="ECO:0000313" key="3">
    <source>
        <dbReference type="Proteomes" id="UP000261284"/>
    </source>
</evidence>
<name>A0A3E1NHL5_9BACT</name>
<dbReference type="InterPro" id="IPR006121">
    <property type="entry name" value="HMA_dom"/>
</dbReference>
<sequence length="69" mass="7483">MQQVQFKTNINCGGCVARVTPFLNKAAGEQNWEVATQQKDKILTVTTSALSKEEIIAVVNEAGFKAEAI</sequence>
<evidence type="ECO:0000259" key="1">
    <source>
        <dbReference type="PROSITE" id="PS50846"/>
    </source>
</evidence>
<dbReference type="EMBL" id="QTJU01000005">
    <property type="protein sequence ID" value="RFM27440.1"/>
    <property type="molecule type" value="Genomic_DNA"/>
</dbReference>
<dbReference type="PROSITE" id="PS50846">
    <property type="entry name" value="HMA_2"/>
    <property type="match status" value="1"/>
</dbReference>
<dbReference type="InterPro" id="IPR036163">
    <property type="entry name" value="HMA_dom_sf"/>
</dbReference>
<dbReference type="Gene3D" id="3.30.70.100">
    <property type="match status" value="1"/>
</dbReference>
<reference evidence="2 3" key="1">
    <citation type="submission" date="2018-08" db="EMBL/GenBank/DDBJ databases">
        <title>Chitinophagaceae sp. K23C18032701, a novel bacterium isolated from forest soil.</title>
        <authorList>
            <person name="Wang C."/>
        </authorList>
    </citation>
    <scope>NUCLEOTIDE SEQUENCE [LARGE SCALE GENOMIC DNA]</scope>
    <source>
        <strain evidence="2 3">K23C18032701</strain>
    </source>
</reference>
<dbReference type="GO" id="GO:0046872">
    <property type="term" value="F:metal ion binding"/>
    <property type="evidence" value="ECO:0007669"/>
    <property type="project" value="InterPro"/>
</dbReference>
<organism evidence="2 3">
    <name type="scientific">Deminuibacter soli</name>
    <dbReference type="NCBI Taxonomy" id="2291815"/>
    <lineage>
        <taxon>Bacteria</taxon>
        <taxon>Pseudomonadati</taxon>
        <taxon>Bacteroidota</taxon>
        <taxon>Chitinophagia</taxon>
        <taxon>Chitinophagales</taxon>
        <taxon>Chitinophagaceae</taxon>
        <taxon>Deminuibacter</taxon>
    </lineage>
</organism>
<keyword evidence="3" id="KW-1185">Reference proteome</keyword>
<dbReference type="SUPFAM" id="SSF55008">
    <property type="entry name" value="HMA, heavy metal-associated domain"/>
    <property type="match status" value="1"/>
</dbReference>
<proteinExistence type="predicted"/>
<accession>A0A3E1NHL5</accession>
<evidence type="ECO:0000313" key="2">
    <source>
        <dbReference type="EMBL" id="RFM27440.1"/>
    </source>
</evidence>
<dbReference type="Proteomes" id="UP000261284">
    <property type="component" value="Unassembled WGS sequence"/>
</dbReference>
<protein>
    <submittedName>
        <fullName evidence="2">Copper chaperone</fullName>
    </submittedName>
</protein>
<dbReference type="RefSeq" id="WP_116848198.1">
    <property type="nucleotide sequence ID" value="NZ_QTJU01000005.1"/>
</dbReference>
<gene>
    <name evidence="2" type="ORF">DXN05_15590</name>
</gene>
<dbReference type="AlphaFoldDB" id="A0A3E1NHL5"/>
<comment type="caution">
    <text evidence="2">The sequence shown here is derived from an EMBL/GenBank/DDBJ whole genome shotgun (WGS) entry which is preliminary data.</text>
</comment>
<feature type="domain" description="HMA" evidence="1">
    <location>
        <begin position="1"/>
        <end position="67"/>
    </location>
</feature>
<dbReference type="OrthoDB" id="677920at2"/>